<dbReference type="InterPro" id="IPR018164">
    <property type="entry name" value="Ala-tRNA-synth_IIc_N"/>
</dbReference>
<evidence type="ECO:0000259" key="1">
    <source>
        <dbReference type="Pfam" id="PF01411"/>
    </source>
</evidence>
<organism evidence="2">
    <name type="scientific">Marseillevirus LCMAC103</name>
    <dbReference type="NCBI Taxonomy" id="2506604"/>
    <lineage>
        <taxon>Viruses</taxon>
        <taxon>Varidnaviria</taxon>
        <taxon>Bamfordvirae</taxon>
        <taxon>Nucleocytoviricota</taxon>
        <taxon>Megaviricetes</taxon>
        <taxon>Pimascovirales</taxon>
        <taxon>Pimascovirales incertae sedis</taxon>
        <taxon>Marseilleviridae</taxon>
    </lineage>
</organism>
<dbReference type="GO" id="GO:0002161">
    <property type="term" value="F:aminoacyl-tRNA deacylase activity"/>
    <property type="evidence" value="ECO:0007669"/>
    <property type="project" value="TreeGrafter"/>
</dbReference>
<dbReference type="InterPro" id="IPR050058">
    <property type="entry name" value="Ala-tRNA_ligase"/>
</dbReference>
<sequence length="307" mass="35608">MFFCHASVPQHQNFTMVVNIVDVYRAFCDGRDIKLQVDDTVNPYDNSTLFCPAGMQQFKVKFTSDETGTIANVQSCLRINDLDEIGDGTHFLFFDMLGMFSFRTLTLQQAVDFWLDFMDVLQIQIDYVTIHPDKMQEWSSLYDGRRIEVRPDSDCRWSDGTIGGYCTEFYKDEVEIGNIVCPLGDCIDSGFGLRRLEGVVNDPREMPQEEILIETCDKLIYSGYSPSNKEQGYVLRKLLRKLYELNSTWNHPQFVAEKERQALITLRYRKNKNKKQFRSKSPQWWFDTMGVDVGAEESKLESESESV</sequence>
<dbReference type="GO" id="GO:0004813">
    <property type="term" value="F:alanine-tRNA ligase activity"/>
    <property type="evidence" value="ECO:0007669"/>
    <property type="project" value="InterPro"/>
</dbReference>
<dbReference type="Pfam" id="PF01411">
    <property type="entry name" value="tRNA-synt_2c"/>
    <property type="match status" value="1"/>
</dbReference>
<dbReference type="SUPFAM" id="SSF55681">
    <property type="entry name" value="Class II aaRS and biotin synthetases"/>
    <property type="match status" value="1"/>
</dbReference>
<dbReference type="PANTHER" id="PTHR11777">
    <property type="entry name" value="ALANYL-TRNA SYNTHETASE"/>
    <property type="match status" value="1"/>
</dbReference>
<feature type="domain" description="Alanyl-tRNA synthetase class IIc N-terminal" evidence="1">
    <location>
        <begin position="44"/>
        <end position="132"/>
    </location>
</feature>
<dbReference type="SUPFAM" id="SSF101353">
    <property type="entry name" value="Putative anticodon-binding domain of alanyl-tRNA synthetase (AlaRS)"/>
    <property type="match status" value="1"/>
</dbReference>
<name>A0A481YUA4_9VIRU</name>
<gene>
    <name evidence="2" type="ORF">LCMAC103_02210</name>
</gene>
<protein>
    <submittedName>
        <fullName evidence="2">Alanyl-tRNA synthetase</fullName>
    </submittedName>
</protein>
<dbReference type="InterPro" id="IPR018162">
    <property type="entry name" value="Ala-tRNA-ligase_IIc_anticod-bd"/>
</dbReference>
<keyword evidence="2" id="KW-0030">Aminoacyl-tRNA synthetase</keyword>
<dbReference type="Gene3D" id="3.30.930.10">
    <property type="entry name" value="Bira Bifunctional Protein, Domain 2"/>
    <property type="match status" value="1"/>
</dbReference>
<dbReference type="PANTHER" id="PTHR11777:SF9">
    <property type="entry name" value="ALANINE--TRNA LIGASE, CYTOPLASMIC"/>
    <property type="match status" value="1"/>
</dbReference>
<dbReference type="EMBL" id="MK500338">
    <property type="protein sequence ID" value="QBK86883.1"/>
    <property type="molecule type" value="Genomic_DNA"/>
</dbReference>
<dbReference type="InterPro" id="IPR045864">
    <property type="entry name" value="aa-tRNA-synth_II/BPL/LPL"/>
</dbReference>
<proteinExistence type="predicted"/>
<dbReference type="GO" id="GO:0005524">
    <property type="term" value="F:ATP binding"/>
    <property type="evidence" value="ECO:0007669"/>
    <property type="project" value="InterPro"/>
</dbReference>
<keyword evidence="2" id="KW-0436">Ligase</keyword>
<evidence type="ECO:0000313" key="2">
    <source>
        <dbReference type="EMBL" id="QBK86883.1"/>
    </source>
</evidence>
<reference evidence="2" key="1">
    <citation type="journal article" date="2019" name="MBio">
        <title>Virus Genomes from Deep Sea Sediments Expand the Ocean Megavirome and Support Independent Origins of Viral Gigantism.</title>
        <authorList>
            <person name="Backstrom D."/>
            <person name="Yutin N."/>
            <person name="Jorgensen S.L."/>
            <person name="Dharamshi J."/>
            <person name="Homa F."/>
            <person name="Zaremba-Niedwiedzka K."/>
            <person name="Spang A."/>
            <person name="Wolf Y.I."/>
            <person name="Koonin E.V."/>
            <person name="Ettema T.J."/>
        </authorList>
    </citation>
    <scope>NUCLEOTIDE SEQUENCE</scope>
</reference>
<accession>A0A481YUA4</accession>